<protein>
    <submittedName>
        <fullName evidence="1">Uncharacterized protein</fullName>
    </submittedName>
</protein>
<keyword evidence="2" id="KW-1185">Reference proteome</keyword>
<dbReference type="EMBL" id="LXQA010190580">
    <property type="protein sequence ID" value="MCI31845.1"/>
    <property type="molecule type" value="Genomic_DNA"/>
</dbReference>
<proteinExistence type="predicted"/>
<reference evidence="1 2" key="1">
    <citation type="journal article" date="2018" name="Front. Plant Sci.">
        <title>Red Clover (Trifolium pratense) and Zigzag Clover (T. medium) - A Picture of Genomic Similarities and Differences.</title>
        <authorList>
            <person name="Dluhosova J."/>
            <person name="Istvanek J."/>
            <person name="Nedelnik J."/>
            <person name="Repkova J."/>
        </authorList>
    </citation>
    <scope>NUCLEOTIDE SEQUENCE [LARGE SCALE GENOMIC DNA]</scope>
    <source>
        <strain evidence="2">cv. 10/8</strain>
        <tissue evidence="1">Leaf</tissue>
    </source>
</reference>
<name>A0A392R8G2_9FABA</name>
<sequence length="11" mass="1189">MQNTGVNVVVE</sequence>
<feature type="non-terminal residue" evidence="1">
    <location>
        <position position="11"/>
    </location>
</feature>
<evidence type="ECO:0000313" key="1">
    <source>
        <dbReference type="EMBL" id="MCI31845.1"/>
    </source>
</evidence>
<accession>A0A392R8G2</accession>
<evidence type="ECO:0000313" key="2">
    <source>
        <dbReference type="Proteomes" id="UP000265520"/>
    </source>
</evidence>
<comment type="caution">
    <text evidence="1">The sequence shown here is derived from an EMBL/GenBank/DDBJ whole genome shotgun (WGS) entry which is preliminary data.</text>
</comment>
<dbReference type="Proteomes" id="UP000265520">
    <property type="component" value="Unassembled WGS sequence"/>
</dbReference>
<organism evidence="1 2">
    <name type="scientific">Trifolium medium</name>
    <dbReference type="NCBI Taxonomy" id="97028"/>
    <lineage>
        <taxon>Eukaryota</taxon>
        <taxon>Viridiplantae</taxon>
        <taxon>Streptophyta</taxon>
        <taxon>Embryophyta</taxon>
        <taxon>Tracheophyta</taxon>
        <taxon>Spermatophyta</taxon>
        <taxon>Magnoliopsida</taxon>
        <taxon>eudicotyledons</taxon>
        <taxon>Gunneridae</taxon>
        <taxon>Pentapetalae</taxon>
        <taxon>rosids</taxon>
        <taxon>fabids</taxon>
        <taxon>Fabales</taxon>
        <taxon>Fabaceae</taxon>
        <taxon>Papilionoideae</taxon>
        <taxon>50 kb inversion clade</taxon>
        <taxon>NPAAA clade</taxon>
        <taxon>Hologalegina</taxon>
        <taxon>IRL clade</taxon>
        <taxon>Trifolieae</taxon>
        <taxon>Trifolium</taxon>
    </lineage>
</organism>